<sequence length="477" mass="51246">MSSTTIELLEAPAHRLDGTLPTTGKRPSHDAGPSNPLRALGRGIPSEAPEISQGNKTHDVISPLPAPTTVSQPLERWNYPRSNIPRVFAAFWSLMVLGMNDAAYGAIIPYMGPYYNLSYTLVSLIFLSPFVGYTLSAILNNWIHTHFGQRGIAIVCSSCHLIAYIVAVTHPPYPVLVIVYMLAGFGNGIADAAWNAWMGAMANANEVLGIMHAFYGLGGTLAPLIATAMITKLGVEWYEYYYVMIAVAAVEAVALVSTFWKATGQVFRDAHPKSTDNPGNSIMHEALVQMPAARVTWLCALFLLGYVGVEVALGGWIVQFMIDVRHGEAFASGMTATGFWLGLTIGRLILGFITPRLGERLAIMIYLPMAMGLELLFWLVPQFIVSAVAVALQGFFLGPLFPAAVVAATKSLPKHLHVSTIGFAAAFGGGGAAVLPFAVGAIAQSRGVSVLQPIILTLLGVLLLLWLALPNFNKKRD</sequence>
<keyword evidence="11" id="KW-1185">Reference proteome</keyword>
<keyword evidence="5 8" id="KW-1133">Transmembrane helix</keyword>
<organism evidence="10 11">
    <name type="scientific">Gnomoniopsis smithogilvyi</name>
    <dbReference type="NCBI Taxonomy" id="1191159"/>
    <lineage>
        <taxon>Eukaryota</taxon>
        <taxon>Fungi</taxon>
        <taxon>Dikarya</taxon>
        <taxon>Ascomycota</taxon>
        <taxon>Pezizomycotina</taxon>
        <taxon>Sordariomycetes</taxon>
        <taxon>Sordariomycetidae</taxon>
        <taxon>Diaporthales</taxon>
        <taxon>Gnomoniaceae</taxon>
        <taxon>Gnomoniopsis</taxon>
    </lineage>
</organism>
<dbReference type="SUPFAM" id="SSF103473">
    <property type="entry name" value="MFS general substrate transporter"/>
    <property type="match status" value="1"/>
</dbReference>
<comment type="similarity">
    <text evidence="2">Belongs to the major facilitator superfamily.</text>
</comment>
<dbReference type="GO" id="GO:0022857">
    <property type="term" value="F:transmembrane transporter activity"/>
    <property type="evidence" value="ECO:0007669"/>
    <property type="project" value="InterPro"/>
</dbReference>
<reference evidence="10" key="1">
    <citation type="submission" date="2022-10" db="EMBL/GenBank/DDBJ databases">
        <title>Tapping the CABI collections for fungal endophytes: first genome assemblies for Collariella, Neodidymelliopsis, Ascochyta clinopodiicola, Didymella pomorum, Didymosphaeria variabile, Neocosmospora piperis and Neocucurbitaria cava.</title>
        <authorList>
            <person name="Hill R."/>
        </authorList>
    </citation>
    <scope>NUCLEOTIDE SEQUENCE</scope>
    <source>
        <strain evidence="10">IMI 355082</strain>
    </source>
</reference>
<evidence type="ECO:0000256" key="2">
    <source>
        <dbReference type="ARBA" id="ARBA00008335"/>
    </source>
</evidence>
<feature type="transmembrane region" description="Helical" evidence="8">
    <location>
        <begin position="117"/>
        <end position="139"/>
    </location>
</feature>
<accession>A0A9W8Z0Y0</accession>
<dbReference type="Proteomes" id="UP001140453">
    <property type="component" value="Unassembled WGS sequence"/>
</dbReference>
<dbReference type="AlphaFoldDB" id="A0A9W8Z0Y0"/>
<proteinExistence type="inferred from homology"/>
<dbReference type="GO" id="GO:0012505">
    <property type="term" value="C:endomembrane system"/>
    <property type="evidence" value="ECO:0007669"/>
    <property type="project" value="UniProtKB-SubCell"/>
</dbReference>
<protein>
    <recommendedName>
        <fullName evidence="9">Major facilitator superfamily (MFS) profile domain-containing protein</fullName>
    </recommendedName>
</protein>
<feature type="transmembrane region" description="Helical" evidence="8">
    <location>
        <begin position="361"/>
        <end position="380"/>
    </location>
</feature>
<evidence type="ECO:0000256" key="1">
    <source>
        <dbReference type="ARBA" id="ARBA00004127"/>
    </source>
</evidence>
<evidence type="ECO:0000256" key="4">
    <source>
        <dbReference type="ARBA" id="ARBA00022692"/>
    </source>
</evidence>
<keyword evidence="4 8" id="KW-0812">Transmembrane</keyword>
<keyword evidence="3" id="KW-0813">Transport</keyword>
<dbReference type="FunFam" id="1.20.1250.20:FF:000467">
    <property type="entry name" value="Putative MFS transporter"/>
    <property type="match status" value="1"/>
</dbReference>
<dbReference type="InterPro" id="IPR051788">
    <property type="entry name" value="MFS_Transporter"/>
</dbReference>
<comment type="caution">
    <text evidence="10">The sequence shown here is derived from an EMBL/GenBank/DDBJ whole genome shotgun (WGS) entry which is preliminary data.</text>
</comment>
<dbReference type="FunFam" id="1.20.1250.20:FF:000308">
    <property type="entry name" value="MFS efflux transporter"/>
    <property type="match status" value="1"/>
</dbReference>
<dbReference type="InterPro" id="IPR011701">
    <property type="entry name" value="MFS"/>
</dbReference>
<feature type="transmembrane region" description="Helical" evidence="8">
    <location>
        <begin position="329"/>
        <end position="349"/>
    </location>
</feature>
<name>A0A9W8Z0Y0_9PEZI</name>
<dbReference type="InterPro" id="IPR036259">
    <property type="entry name" value="MFS_trans_sf"/>
</dbReference>
<evidence type="ECO:0000256" key="7">
    <source>
        <dbReference type="SAM" id="MobiDB-lite"/>
    </source>
</evidence>
<feature type="domain" description="Major facilitator superfamily (MFS) profile" evidence="9">
    <location>
        <begin position="86"/>
        <end position="477"/>
    </location>
</feature>
<evidence type="ECO:0000313" key="11">
    <source>
        <dbReference type="Proteomes" id="UP001140453"/>
    </source>
</evidence>
<evidence type="ECO:0000256" key="8">
    <source>
        <dbReference type="SAM" id="Phobius"/>
    </source>
</evidence>
<feature type="transmembrane region" description="Helical" evidence="8">
    <location>
        <begin position="386"/>
        <end position="409"/>
    </location>
</feature>
<dbReference type="PROSITE" id="PS50850">
    <property type="entry name" value="MFS"/>
    <property type="match status" value="1"/>
</dbReference>
<dbReference type="GO" id="GO:0016020">
    <property type="term" value="C:membrane"/>
    <property type="evidence" value="ECO:0007669"/>
    <property type="project" value="TreeGrafter"/>
</dbReference>
<feature type="transmembrane region" description="Helical" evidence="8">
    <location>
        <begin position="295"/>
        <end position="317"/>
    </location>
</feature>
<feature type="transmembrane region" description="Helical" evidence="8">
    <location>
        <begin position="151"/>
        <end position="167"/>
    </location>
</feature>
<dbReference type="OrthoDB" id="413079at2759"/>
<evidence type="ECO:0000256" key="5">
    <source>
        <dbReference type="ARBA" id="ARBA00022989"/>
    </source>
</evidence>
<feature type="transmembrane region" description="Helical" evidence="8">
    <location>
        <begin position="450"/>
        <end position="469"/>
    </location>
</feature>
<comment type="subcellular location">
    <subcellularLocation>
        <location evidence="1">Endomembrane system</location>
        <topology evidence="1">Multi-pass membrane protein</topology>
    </subcellularLocation>
</comment>
<dbReference type="Gene3D" id="1.20.1250.20">
    <property type="entry name" value="MFS general substrate transporter like domains"/>
    <property type="match status" value="2"/>
</dbReference>
<evidence type="ECO:0000256" key="6">
    <source>
        <dbReference type="ARBA" id="ARBA00023136"/>
    </source>
</evidence>
<dbReference type="PANTHER" id="PTHR23514:SF3">
    <property type="entry name" value="BYPASS OF STOP CODON PROTEIN 6"/>
    <property type="match status" value="1"/>
</dbReference>
<gene>
    <name evidence="10" type="ORF">N0V93_003695</name>
</gene>
<dbReference type="EMBL" id="JAPEVB010000002">
    <property type="protein sequence ID" value="KAJ4394477.1"/>
    <property type="molecule type" value="Genomic_DNA"/>
</dbReference>
<feature type="transmembrane region" description="Helical" evidence="8">
    <location>
        <begin position="173"/>
        <end position="194"/>
    </location>
</feature>
<feature type="transmembrane region" description="Helical" evidence="8">
    <location>
        <begin position="87"/>
        <end position="111"/>
    </location>
</feature>
<evidence type="ECO:0000256" key="3">
    <source>
        <dbReference type="ARBA" id="ARBA00022448"/>
    </source>
</evidence>
<evidence type="ECO:0000259" key="9">
    <source>
        <dbReference type="PROSITE" id="PS50850"/>
    </source>
</evidence>
<dbReference type="InterPro" id="IPR020846">
    <property type="entry name" value="MFS_dom"/>
</dbReference>
<dbReference type="Pfam" id="PF07690">
    <property type="entry name" value="MFS_1"/>
    <property type="match status" value="1"/>
</dbReference>
<dbReference type="PANTHER" id="PTHR23514">
    <property type="entry name" value="BYPASS OF STOP CODON PROTEIN 6"/>
    <property type="match status" value="1"/>
</dbReference>
<feature type="transmembrane region" description="Helical" evidence="8">
    <location>
        <begin position="240"/>
        <end position="260"/>
    </location>
</feature>
<keyword evidence="6 8" id="KW-0472">Membrane</keyword>
<feature type="region of interest" description="Disordered" evidence="7">
    <location>
        <begin position="1"/>
        <end position="66"/>
    </location>
</feature>
<feature type="transmembrane region" description="Helical" evidence="8">
    <location>
        <begin position="421"/>
        <end position="444"/>
    </location>
</feature>
<evidence type="ECO:0000313" key="10">
    <source>
        <dbReference type="EMBL" id="KAJ4394477.1"/>
    </source>
</evidence>
<feature type="transmembrane region" description="Helical" evidence="8">
    <location>
        <begin position="214"/>
        <end position="234"/>
    </location>
</feature>